<evidence type="ECO:0000256" key="13">
    <source>
        <dbReference type="SAM" id="MobiDB-lite"/>
    </source>
</evidence>
<feature type="domain" description="C2H2-type" evidence="14">
    <location>
        <begin position="305"/>
        <end position="332"/>
    </location>
</feature>
<dbReference type="FunFam" id="3.30.160.60:FF:000358">
    <property type="entry name" value="zinc finger protein 24"/>
    <property type="match status" value="3"/>
</dbReference>
<dbReference type="InterPro" id="IPR036236">
    <property type="entry name" value="Znf_C2H2_sf"/>
</dbReference>
<feature type="region of interest" description="Disordered" evidence="13">
    <location>
        <begin position="31"/>
        <end position="54"/>
    </location>
</feature>
<reference evidence="15" key="2">
    <citation type="submission" date="2025-08" db="UniProtKB">
        <authorList>
            <consortium name="Ensembl"/>
        </authorList>
    </citation>
    <scope>IDENTIFICATION</scope>
</reference>
<feature type="domain" description="C2H2-type" evidence="14">
    <location>
        <begin position="249"/>
        <end position="276"/>
    </location>
</feature>
<comment type="similarity">
    <text evidence="3">Belongs to the krueppel C2H2-type zinc-finger protein family.</text>
</comment>
<feature type="domain" description="C2H2-type" evidence="14">
    <location>
        <begin position="193"/>
        <end position="220"/>
    </location>
</feature>
<sequence length="426" mass="49619">MEKRGINIKEEECKWESVYCKQNREIIKKEEYEEVSVDTEGESEPSSDETHHNRSVVVNHVKEENVTLAFKHRGAHSLQNCSVYKKSESLHKEVDMTKKASWPSRNGEDLQESGSSSSSFPLTLLDCRPRQNENVRTLTSEMLTPTILRFTYLPAGKLTRIGKKNTSVYQEQKNKLKQKSCYDKWSRLRQRRYCCSECGKQFFRNSHLQIHTRIHTGEKPFCCSVCGKRFSQSCNLRIHQRFHTGERPYCCSECGRRYFSRSDLQKHLRVHTGEKPFCCPECGKQFSRSYHLQIHTRIHTGEKPYCCSACGKRFNTVTAFKVHNRVHSGEKPYYCTECGKEFGNCGNLKKHSRVHTGEKPYRCSECGKQFTSSSSLQRHRRIHTGEKPFSCSVCGKQFAACSDLHRHTRIHMERIQTWKEGMEEEV</sequence>
<evidence type="ECO:0000256" key="4">
    <source>
        <dbReference type="ARBA" id="ARBA00022723"/>
    </source>
</evidence>
<keyword evidence="10" id="KW-0804">Transcription</keyword>
<dbReference type="PROSITE" id="PS50157">
    <property type="entry name" value="ZINC_FINGER_C2H2_2"/>
    <property type="match status" value="8"/>
</dbReference>
<comment type="function">
    <text evidence="1">May be involved in transcriptional regulation.</text>
</comment>
<reference evidence="15" key="3">
    <citation type="submission" date="2025-09" db="UniProtKB">
        <authorList>
            <consortium name="Ensembl"/>
        </authorList>
    </citation>
    <scope>IDENTIFICATION</scope>
</reference>
<evidence type="ECO:0000256" key="9">
    <source>
        <dbReference type="ARBA" id="ARBA00023125"/>
    </source>
</evidence>
<dbReference type="GO" id="GO:0005634">
    <property type="term" value="C:nucleus"/>
    <property type="evidence" value="ECO:0007669"/>
    <property type="project" value="UniProtKB-SubCell"/>
</dbReference>
<dbReference type="GO" id="GO:0000981">
    <property type="term" value="F:DNA-binding transcription factor activity, RNA polymerase II-specific"/>
    <property type="evidence" value="ECO:0007669"/>
    <property type="project" value="TreeGrafter"/>
</dbReference>
<reference evidence="15" key="1">
    <citation type="submission" date="2021-06" db="EMBL/GenBank/DDBJ databases">
        <authorList>
            <consortium name="Wellcome Sanger Institute Data Sharing"/>
        </authorList>
    </citation>
    <scope>NUCLEOTIDE SEQUENCE [LARGE SCALE GENOMIC DNA]</scope>
</reference>
<protein>
    <submittedName>
        <fullName evidence="15">Zinc finger protein 664-like</fullName>
    </submittedName>
</protein>
<evidence type="ECO:0000256" key="1">
    <source>
        <dbReference type="ARBA" id="ARBA00003767"/>
    </source>
</evidence>
<dbReference type="RefSeq" id="XP_028677477.1">
    <property type="nucleotide sequence ID" value="XM_028821644.2"/>
</dbReference>
<evidence type="ECO:0000256" key="10">
    <source>
        <dbReference type="ARBA" id="ARBA00023163"/>
    </source>
</evidence>
<dbReference type="PROSITE" id="PS00028">
    <property type="entry name" value="ZINC_FINGER_C2H2_1"/>
    <property type="match status" value="8"/>
</dbReference>
<dbReference type="Pfam" id="PF00096">
    <property type="entry name" value="zf-C2H2"/>
    <property type="match status" value="7"/>
</dbReference>
<dbReference type="InterPro" id="IPR013087">
    <property type="entry name" value="Znf_C2H2_type"/>
</dbReference>
<evidence type="ECO:0000256" key="2">
    <source>
        <dbReference type="ARBA" id="ARBA00004123"/>
    </source>
</evidence>
<evidence type="ECO:0000313" key="16">
    <source>
        <dbReference type="Proteomes" id="UP000694620"/>
    </source>
</evidence>
<dbReference type="SMART" id="SM00355">
    <property type="entry name" value="ZnF_C2H2"/>
    <property type="match status" value="8"/>
</dbReference>
<evidence type="ECO:0000256" key="12">
    <source>
        <dbReference type="PROSITE-ProRule" id="PRU00042"/>
    </source>
</evidence>
<evidence type="ECO:0000313" key="15">
    <source>
        <dbReference type="Ensembl" id="ENSECRP00000001229.1"/>
    </source>
</evidence>
<organism evidence="15 16">
    <name type="scientific">Erpetoichthys calabaricus</name>
    <name type="common">Rope fish</name>
    <name type="synonym">Calamoichthys calabaricus</name>
    <dbReference type="NCBI Taxonomy" id="27687"/>
    <lineage>
        <taxon>Eukaryota</taxon>
        <taxon>Metazoa</taxon>
        <taxon>Chordata</taxon>
        <taxon>Craniata</taxon>
        <taxon>Vertebrata</taxon>
        <taxon>Euteleostomi</taxon>
        <taxon>Actinopterygii</taxon>
        <taxon>Polypteriformes</taxon>
        <taxon>Polypteridae</taxon>
        <taxon>Erpetoichthys</taxon>
    </lineage>
</organism>
<feature type="domain" description="C2H2-type" evidence="14">
    <location>
        <begin position="389"/>
        <end position="411"/>
    </location>
</feature>
<dbReference type="PANTHER" id="PTHR24394">
    <property type="entry name" value="ZINC FINGER PROTEIN"/>
    <property type="match status" value="1"/>
</dbReference>
<feature type="domain" description="C2H2-type" evidence="14">
    <location>
        <begin position="361"/>
        <end position="388"/>
    </location>
</feature>
<keyword evidence="9" id="KW-0238">DNA-binding</keyword>
<feature type="domain" description="C2H2-type" evidence="14">
    <location>
        <begin position="333"/>
        <end position="360"/>
    </location>
</feature>
<feature type="compositionally biased region" description="Acidic residues" evidence="13">
    <location>
        <begin position="32"/>
        <end position="47"/>
    </location>
</feature>
<dbReference type="GO" id="GO:0008270">
    <property type="term" value="F:zinc ion binding"/>
    <property type="evidence" value="ECO:0007669"/>
    <property type="project" value="UniProtKB-KW"/>
</dbReference>
<dbReference type="FunFam" id="3.30.160.60:FF:000360">
    <property type="entry name" value="zinc finger protein 572"/>
    <property type="match status" value="1"/>
</dbReference>
<keyword evidence="6 12" id="KW-0863">Zinc-finger</keyword>
<evidence type="ECO:0000259" key="14">
    <source>
        <dbReference type="PROSITE" id="PS50157"/>
    </source>
</evidence>
<evidence type="ECO:0000256" key="5">
    <source>
        <dbReference type="ARBA" id="ARBA00022737"/>
    </source>
</evidence>
<gene>
    <name evidence="15" type="primary">LOC114666684</name>
</gene>
<keyword evidence="5" id="KW-0677">Repeat</keyword>
<accession>A0A8C4X2S1</accession>
<keyword evidence="16" id="KW-1185">Reference proteome</keyword>
<dbReference type="GeneID" id="114666684"/>
<proteinExistence type="inferred from homology"/>
<feature type="region of interest" description="Disordered" evidence="13">
    <location>
        <begin position="95"/>
        <end position="120"/>
    </location>
</feature>
<keyword evidence="8" id="KW-0805">Transcription regulation</keyword>
<evidence type="ECO:0000256" key="7">
    <source>
        <dbReference type="ARBA" id="ARBA00022833"/>
    </source>
</evidence>
<name>A0A8C4X2S1_ERPCA</name>
<dbReference type="SUPFAM" id="SSF57667">
    <property type="entry name" value="beta-beta-alpha zinc fingers"/>
    <property type="match status" value="4"/>
</dbReference>
<feature type="domain" description="C2H2-type" evidence="14">
    <location>
        <begin position="277"/>
        <end position="304"/>
    </location>
</feature>
<dbReference type="GeneTree" id="ENSGT01150000286952"/>
<dbReference type="FunFam" id="3.30.160.60:FF:000188">
    <property type="entry name" value="Zinc finger protein 787"/>
    <property type="match status" value="1"/>
</dbReference>
<dbReference type="Proteomes" id="UP000694620">
    <property type="component" value="Chromosome 1"/>
</dbReference>
<keyword evidence="4" id="KW-0479">Metal-binding</keyword>
<feature type="domain" description="C2H2-type" evidence="14">
    <location>
        <begin position="221"/>
        <end position="248"/>
    </location>
</feature>
<dbReference type="Gene3D" id="3.30.160.60">
    <property type="entry name" value="Classic Zinc Finger"/>
    <property type="match status" value="8"/>
</dbReference>
<evidence type="ECO:0000256" key="3">
    <source>
        <dbReference type="ARBA" id="ARBA00006991"/>
    </source>
</evidence>
<dbReference type="Pfam" id="PF13912">
    <property type="entry name" value="zf-C2H2_6"/>
    <property type="match status" value="1"/>
</dbReference>
<dbReference type="PANTHER" id="PTHR24394:SF29">
    <property type="entry name" value="MYONEURIN"/>
    <property type="match status" value="1"/>
</dbReference>
<evidence type="ECO:0000256" key="8">
    <source>
        <dbReference type="ARBA" id="ARBA00023015"/>
    </source>
</evidence>
<keyword evidence="7" id="KW-0862">Zinc</keyword>
<evidence type="ECO:0000256" key="6">
    <source>
        <dbReference type="ARBA" id="ARBA00022771"/>
    </source>
</evidence>
<dbReference type="FunFam" id="3.30.160.60:FF:002343">
    <property type="entry name" value="Zinc finger protein 33A"/>
    <property type="match status" value="3"/>
</dbReference>
<dbReference type="AlphaFoldDB" id="A0A8C4X2S1"/>
<dbReference type="GO" id="GO:0003677">
    <property type="term" value="F:DNA binding"/>
    <property type="evidence" value="ECO:0007669"/>
    <property type="project" value="UniProtKB-KW"/>
</dbReference>
<evidence type="ECO:0000256" key="11">
    <source>
        <dbReference type="ARBA" id="ARBA00023242"/>
    </source>
</evidence>
<keyword evidence="11" id="KW-0539">Nucleus</keyword>
<comment type="subcellular location">
    <subcellularLocation>
        <location evidence="2">Nucleus</location>
    </subcellularLocation>
</comment>
<dbReference type="OrthoDB" id="1095242at2759"/>
<dbReference type="Ensembl" id="ENSECRT00000001252.1">
    <property type="protein sequence ID" value="ENSECRP00000001229.1"/>
    <property type="gene ID" value="ENSECRG00000000859.1"/>
</dbReference>